<evidence type="ECO:0000256" key="1">
    <source>
        <dbReference type="SAM" id="Phobius"/>
    </source>
</evidence>
<protein>
    <submittedName>
        <fullName evidence="2">DUF1772 domain-containing protein</fullName>
    </submittedName>
</protein>
<keyword evidence="1" id="KW-1133">Transmembrane helix</keyword>
<dbReference type="Pfam" id="PF08592">
    <property type="entry name" value="Anthrone_oxy"/>
    <property type="match status" value="1"/>
</dbReference>
<organism evidence="2 3">
    <name type="scientific">Flavobacterium cerinum</name>
    <dbReference type="NCBI Taxonomy" id="2502784"/>
    <lineage>
        <taxon>Bacteria</taxon>
        <taxon>Pseudomonadati</taxon>
        <taxon>Bacteroidota</taxon>
        <taxon>Flavobacteriia</taxon>
        <taxon>Flavobacteriales</taxon>
        <taxon>Flavobacteriaceae</taxon>
        <taxon>Flavobacterium</taxon>
    </lineage>
</organism>
<proteinExistence type="predicted"/>
<sequence length="168" mass="18637">MTAQNIILGITAILTALIAGLLYAYSCSVNIGLSKLPDNQYIAAMQIINREIQNPAFFLSFIGTLIMLPISTFLQYKDGTMNTFWLLLAATVLYFVGAFGITMFGNVPLNEALDKFSLQSATIQEIANARKQFEILWNRFHTIRTIASIMVLLLVIIACISKPAKQII</sequence>
<evidence type="ECO:0000313" key="2">
    <source>
        <dbReference type="EMBL" id="RWX00415.1"/>
    </source>
</evidence>
<comment type="caution">
    <text evidence="2">The sequence shown here is derived from an EMBL/GenBank/DDBJ whole genome shotgun (WGS) entry which is preliminary data.</text>
</comment>
<keyword evidence="3" id="KW-1185">Reference proteome</keyword>
<keyword evidence="1" id="KW-0472">Membrane</keyword>
<keyword evidence="1" id="KW-0812">Transmembrane</keyword>
<gene>
    <name evidence="2" type="ORF">EPI11_09050</name>
</gene>
<accession>A0A444HB01</accession>
<dbReference type="EMBL" id="SBII01000005">
    <property type="protein sequence ID" value="RWX00415.1"/>
    <property type="molecule type" value="Genomic_DNA"/>
</dbReference>
<dbReference type="OrthoDB" id="772592at2"/>
<name>A0A444HB01_9FLAO</name>
<dbReference type="RefSeq" id="WP_128389644.1">
    <property type="nucleotide sequence ID" value="NZ_SBII01000005.1"/>
</dbReference>
<feature type="transmembrane region" description="Helical" evidence="1">
    <location>
        <begin position="56"/>
        <end position="76"/>
    </location>
</feature>
<feature type="transmembrane region" description="Helical" evidence="1">
    <location>
        <begin position="83"/>
        <end position="104"/>
    </location>
</feature>
<feature type="transmembrane region" description="Helical" evidence="1">
    <location>
        <begin position="141"/>
        <end position="160"/>
    </location>
</feature>
<reference evidence="2 3" key="1">
    <citation type="submission" date="2019-01" db="EMBL/GenBank/DDBJ databases">
        <title>Flavobacterium sp. nov.,isolated from freshwater.</title>
        <authorList>
            <person name="Zhang R."/>
            <person name="Du Z.-J."/>
        </authorList>
    </citation>
    <scope>NUCLEOTIDE SEQUENCE [LARGE SCALE GENOMIC DNA]</scope>
    <source>
        <strain evidence="2 3">1E403</strain>
    </source>
</reference>
<dbReference type="AlphaFoldDB" id="A0A444HB01"/>
<dbReference type="Proteomes" id="UP000287527">
    <property type="component" value="Unassembled WGS sequence"/>
</dbReference>
<dbReference type="InterPro" id="IPR013901">
    <property type="entry name" value="Anthrone_oxy"/>
</dbReference>
<evidence type="ECO:0000313" key="3">
    <source>
        <dbReference type="Proteomes" id="UP000287527"/>
    </source>
</evidence>